<dbReference type="PRINTS" id="PR00922">
    <property type="entry name" value="DADACBPTASE3"/>
</dbReference>
<dbReference type="InterPro" id="IPR000667">
    <property type="entry name" value="Peptidase_S13"/>
</dbReference>
<keyword evidence="3" id="KW-0645">Protease</keyword>
<evidence type="ECO:0000313" key="4">
    <source>
        <dbReference type="Proteomes" id="UP000319728"/>
    </source>
</evidence>
<organism evidence="3 4">
    <name type="scientific">Micromonospora sagamiensis</name>
    <dbReference type="NCBI Taxonomy" id="47875"/>
    <lineage>
        <taxon>Bacteria</taxon>
        <taxon>Bacillati</taxon>
        <taxon>Actinomycetota</taxon>
        <taxon>Actinomycetes</taxon>
        <taxon>Micromonosporales</taxon>
        <taxon>Micromonosporaceae</taxon>
        <taxon>Micromonospora</taxon>
    </lineage>
</organism>
<evidence type="ECO:0000256" key="2">
    <source>
        <dbReference type="ARBA" id="ARBA00022801"/>
    </source>
</evidence>
<accession>A0A562W8X6</accession>
<dbReference type="Proteomes" id="UP000319728">
    <property type="component" value="Unassembled WGS sequence"/>
</dbReference>
<proteinExistence type="inferred from homology"/>
<dbReference type="PANTHER" id="PTHR30023">
    <property type="entry name" value="D-ALANYL-D-ALANINE CARBOXYPEPTIDASE"/>
    <property type="match status" value="1"/>
</dbReference>
<evidence type="ECO:0000256" key="1">
    <source>
        <dbReference type="ARBA" id="ARBA00006096"/>
    </source>
</evidence>
<dbReference type="Gene3D" id="3.40.710.10">
    <property type="entry name" value="DD-peptidase/beta-lactamase superfamily"/>
    <property type="match status" value="1"/>
</dbReference>
<gene>
    <name evidence="3" type="ORF">JD81_00173</name>
</gene>
<keyword evidence="4" id="KW-1185">Reference proteome</keyword>
<dbReference type="EMBL" id="VLLP01000001">
    <property type="protein sequence ID" value="TWJ26710.1"/>
    <property type="molecule type" value="Genomic_DNA"/>
</dbReference>
<dbReference type="Pfam" id="PF02113">
    <property type="entry name" value="Peptidase_S13"/>
    <property type="match status" value="1"/>
</dbReference>
<comment type="similarity">
    <text evidence="1">Belongs to the peptidase S13 family.</text>
</comment>
<sequence>MITDSDNVVAEALARQVALARNQPASFVGAGAAMDQVAAELGLPADELALADGSGLSRTNRISPSLLTDLIALAGNGTRPELAGIFGGLPVGGWSGTLDDRYATSATRAGAGVVRAKTGTLTGVHAIAGLVTTTDGRLLSFAVLTDRTPPATPDATRLALDRIGAALAGCGCR</sequence>
<dbReference type="GO" id="GO:0000270">
    <property type="term" value="P:peptidoglycan metabolic process"/>
    <property type="evidence" value="ECO:0007669"/>
    <property type="project" value="TreeGrafter"/>
</dbReference>
<keyword evidence="2" id="KW-0378">Hydrolase</keyword>
<dbReference type="GO" id="GO:0006508">
    <property type="term" value="P:proteolysis"/>
    <property type="evidence" value="ECO:0007669"/>
    <property type="project" value="InterPro"/>
</dbReference>
<dbReference type="InterPro" id="IPR012338">
    <property type="entry name" value="Beta-lactam/transpept-like"/>
</dbReference>
<dbReference type="SUPFAM" id="SSF56601">
    <property type="entry name" value="beta-lactamase/transpeptidase-like"/>
    <property type="match status" value="1"/>
</dbReference>
<dbReference type="AlphaFoldDB" id="A0A562W8X6"/>
<keyword evidence="3" id="KW-0121">Carboxypeptidase</keyword>
<protein>
    <submittedName>
        <fullName evidence="3">D-alanyl-D-alanine carboxypeptidase/D-alanyl-D-alanine-endopeptidase (Penicillin-binding protein 4)</fullName>
    </submittedName>
</protein>
<name>A0A562W8X6_9ACTN</name>
<evidence type="ECO:0000313" key="3">
    <source>
        <dbReference type="EMBL" id="TWJ26710.1"/>
    </source>
</evidence>
<dbReference type="GO" id="GO:0004185">
    <property type="term" value="F:serine-type carboxypeptidase activity"/>
    <property type="evidence" value="ECO:0007669"/>
    <property type="project" value="InterPro"/>
</dbReference>
<comment type="caution">
    <text evidence="3">The sequence shown here is derived from an EMBL/GenBank/DDBJ whole genome shotgun (WGS) entry which is preliminary data.</text>
</comment>
<dbReference type="PANTHER" id="PTHR30023:SF0">
    <property type="entry name" value="PENICILLIN-SENSITIVE CARBOXYPEPTIDASE A"/>
    <property type="match status" value="1"/>
</dbReference>
<reference evidence="3 4" key="1">
    <citation type="submission" date="2019-07" db="EMBL/GenBank/DDBJ databases">
        <title>R&amp;d 2014.</title>
        <authorList>
            <person name="Klenk H.-P."/>
        </authorList>
    </citation>
    <scope>NUCLEOTIDE SEQUENCE [LARGE SCALE GENOMIC DNA]</scope>
    <source>
        <strain evidence="3 4">DSM 43912</strain>
    </source>
</reference>